<accession>A0A3Q3AR59</accession>
<dbReference type="PANTHER" id="PTHR10903:SF62">
    <property type="entry name" value="GTPASE IMAP FAMILY MEMBER 4-LIKE-RELATED"/>
    <property type="match status" value="1"/>
</dbReference>
<evidence type="ECO:0000259" key="4">
    <source>
        <dbReference type="PROSITE" id="PS51720"/>
    </source>
</evidence>
<dbReference type="InterPro" id="IPR006703">
    <property type="entry name" value="G_AIG1"/>
</dbReference>
<name>A0A3Q3AR59_KRYMA</name>
<sequence length="378" mass="42111">MGSHQSTAEGIGSCSQSFPDESTTIRILLLGKSGNGKSSLANTIFGETAFKVKNFNDLKTFVSEAKIKCINGRSITLIDTPGFFDQGRSEDEVKPELMRCITECAPGPHVFLIVFKVERYTEQEQAVTNEILQYFSDDALKYAVVVFTHGDQLPEGMKIEQYVSQSEGLRGLVKKCGDRCHVFDCKYWKNTEQEDNYRSNQFQVAELLVTIDKMLMKNTGEFYTNAVLSEVEREIQEEAQRIRLSSKTTSEEEIRELAKINILKKQMKGATLWIKGSVVAVTGLFAAVSAWVISSRVGQTSTVVALPNQEILDQGFREIAESVVKAEEAIVPLIVKAGEEVGQTTVSVTDVAETGAWVIFEALTALYERTYDPYNLFV</sequence>
<dbReference type="AlphaFoldDB" id="A0A3Q3AR59"/>
<protein>
    <submittedName>
        <fullName evidence="5">GTPase IMAP family member 7-like</fullName>
    </submittedName>
</protein>
<feature type="domain" description="AIG1-type G" evidence="4">
    <location>
        <begin position="22"/>
        <end position="232"/>
    </location>
</feature>
<evidence type="ECO:0000256" key="1">
    <source>
        <dbReference type="ARBA" id="ARBA00008535"/>
    </source>
</evidence>
<dbReference type="InterPro" id="IPR027417">
    <property type="entry name" value="P-loop_NTPase"/>
</dbReference>
<keyword evidence="3" id="KW-0342">GTP-binding</keyword>
<dbReference type="PANTHER" id="PTHR10903">
    <property type="entry name" value="GTPASE, IMAP FAMILY MEMBER-RELATED"/>
    <property type="match status" value="1"/>
</dbReference>
<comment type="similarity">
    <text evidence="1">Belongs to the TRAFAC class TrmE-Era-EngA-EngB-Septin-like GTPase superfamily. AIG1/Toc34/Toc159-like paraseptin GTPase family. IAN subfamily.</text>
</comment>
<evidence type="ECO:0000313" key="6">
    <source>
        <dbReference type="Proteomes" id="UP000264800"/>
    </source>
</evidence>
<dbReference type="Ensembl" id="ENSKMAT00000019141.1">
    <property type="protein sequence ID" value="ENSKMAP00000018880.1"/>
    <property type="gene ID" value="ENSKMAG00000014047.1"/>
</dbReference>
<organism evidence="5 6">
    <name type="scientific">Kryptolebias marmoratus</name>
    <name type="common">Mangrove killifish</name>
    <name type="synonym">Rivulus marmoratus</name>
    <dbReference type="NCBI Taxonomy" id="37003"/>
    <lineage>
        <taxon>Eukaryota</taxon>
        <taxon>Metazoa</taxon>
        <taxon>Chordata</taxon>
        <taxon>Craniata</taxon>
        <taxon>Vertebrata</taxon>
        <taxon>Euteleostomi</taxon>
        <taxon>Actinopterygii</taxon>
        <taxon>Neopterygii</taxon>
        <taxon>Teleostei</taxon>
        <taxon>Neoteleostei</taxon>
        <taxon>Acanthomorphata</taxon>
        <taxon>Ovalentaria</taxon>
        <taxon>Atherinomorphae</taxon>
        <taxon>Cyprinodontiformes</taxon>
        <taxon>Rivulidae</taxon>
        <taxon>Kryptolebias</taxon>
    </lineage>
</organism>
<evidence type="ECO:0000256" key="2">
    <source>
        <dbReference type="ARBA" id="ARBA00022741"/>
    </source>
</evidence>
<dbReference type="Pfam" id="PF04548">
    <property type="entry name" value="AIG1"/>
    <property type="match status" value="1"/>
</dbReference>
<keyword evidence="6" id="KW-1185">Reference proteome</keyword>
<proteinExistence type="inferred from homology"/>
<reference evidence="5" key="2">
    <citation type="submission" date="2025-09" db="UniProtKB">
        <authorList>
            <consortium name="Ensembl"/>
        </authorList>
    </citation>
    <scope>IDENTIFICATION</scope>
</reference>
<dbReference type="PROSITE" id="PS51720">
    <property type="entry name" value="G_AIG1"/>
    <property type="match status" value="1"/>
</dbReference>
<reference evidence="5" key="1">
    <citation type="submission" date="2025-08" db="UniProtKB">
        <authorList>
            <consortium name="Ensembl"/>
        </authorList>
    </citation>
    <scope>IDENTIFICATION</scope>
</reference>
<dbReference type="GO" id="GO:0005525">
    <property type="term" value="F:GTP binding"/>
    <property type="evidence" value="ECO:0007669"/>
    <property type="project" value="UniProtKB-KW"/>
</dbReference>
<dbReference type="GeneTree" id="ENSGT01150000286992"/>
<dbReference type="Gene3D" id="3.40.50.300">
    <property type="entry name" value="P-loop containing nucleotide triphosphate hydrolases"/>
    <property type="match status" value="1"/>
</dbReference>
<keyword evidence="2" id="KW-0547">Nucleotide-binding</keyword>
<dbReference type="Proteomes" id="UP000264800">
    <property type="component" value="Unplaced"/>
</dbReference>
<evidence type="ECO:0000256" key="3">
    <source>
        <dbReference type="ARBA" id="ARBA00023134"/>
    </source>
</evidence>
<dbReference type="InterPro" id="IPR045058">
    <property type="entry name" value="GIMA/IAN/Toc"/>
</dbReference>
<dbReference type="FunFam" id="3.40.50.300:FF:000366">
    <property type="entry name" value="GTPase, IMAP family member 2"/>
    <property type="match status" value="1"/>
</dbReference>
<dbReference type="STRING" id="37003.ENSKMAP00000018880"/>
<evidence type="ECO:0000313" key="5">
    <source>
        <dbReference type="Ensembl" id="ENSKMAP00000018880.1"/>
    </source>
</evidence>
<dbReference type="SUPFAM" id="SSF52540">
    <property type="entry name" value="P-loop containing nucleoside triphosphate hydrolases"/>
    <property type="match status" value="1"/>
</dbReference>